<reference evidence="1 2" key="1">
    <citation type="submission" date="2015-10" db="EMBL/GenBank/DDBJ databases">
        <title>Full genome of DAOMC 229536 Phialocephala scopiformis, a fungal endophyte of spruce producing the potent anti-insectan compound rugulosin.</title>
        <authorList>
            <consortium name="DOE Joint Genome Institute"/>
            <person name="Walker A.K."/>
            <person name="Frasz S.L."/>
            <person name="Seifert K.A."/>
            <person name="Miller J.D."/>
            <person name="Mondo S.J."/>
            <person name="Labutti K."/>
            <person name="Lipzen A."/>
            <person name="Dockter R."/>
            <person name="Kennedy M."/>
            <person name="Grigoriev I.V."/>
            <person name="Spatafora J.W."/>
        </authorList>
    </citation>
    <scope>NUCLEOTIDE SEQUENCE [LARGE SCALE GENOMIC DNA]</scope>
    <source>
        <strain evidence="1 2">CBS 120377</strain>
    </source>
</reference>
<accession>A0A132BC73</accession>
<dbReference type="EMBL" id="KQ947430">
    <property type="protein sequence ID" value="KUJ09968.1"/>
    <property type="molecule type" value="Genomic_DNA"/>
</dbReference>
<evidence type="ECO:0000313" key="2">
    <source>
        <dbReference type="Proteomes" id="UP000070700"/>
    </source>
</evidence>
<dbReference type="KEGG" id="psco:LY89DRAFT_689855"/>
<dbReference type="RefSeq" id="XP_018064323.1">
    <property type="nucleotide sequence ID" value="XM_018215984.1"/>
</dbReference>
<proteinExistence type="predicted"/>
<dbReference type="AlphaFoldDB" id="A0A132BC73"/>
<dbReference type="InParanoid" id="A0A132BC73"/>
<sequence>MLGDFPQLFEAVQANSYEHVSEKNESSRCLYMFGDKSKGSDVISGKSLAYVMPDLRW</sequence>
<name>A0A132BC73_MOLSC</name>
<organism evidence="1 2">
    <name type="scientific">Mollisia scopiformis</name>
    <name type="common">Conifer needle endophyte fungus</name>
    <name type="synonym">Phialocephala scopiformis</name>
    <dbReference type="NCBI Taxonomy" id="149040"/>
    <lineage>
        <taxon>Eukaryota</taxon>
        <taxon>Fungi</taxon>
        <taxon>Dikarya</taxon>
        <taxon>Ascomycota</taxon>
        <taxon>Pezizomycotina</taxon>
        <taxon>Leotiomycetes</taxon>
        <taxon>Helotiales</taxon>
        <taxon>Mollisiaceae</taxon>
        <taxon>Mollisia</taxon>
    </lineage>
</organism>
<dbReference type="GeneID" id="28825710"/>
<evidence type="ECO:0000313" key="1">
    <source>
        <dbReference type="EMBL" id="KUJ09968.1"/>
    </source>
</evidence>
<dbReference type="Proteomes" id="UP000070700">
    <property type="component" value="Unassembled WGS sequence"/>
</dbReference>
<keyword evidence="2" id="KW-1185">Reference proteome</keyword>
<protein>
    <submittedName>
        <fullName evidence="1">Uncharacterized protein</fullName>
    </submittedName>
</protein>
<gene>
    <name evidence="1" type="ORF">LY89DRAFT_689855</name>
</gene>